<feature type="domain" description="MRB1590-like C-terminal" evidence="4">
    <location>
        <begin position="605"/>
        <end position="711"/>
    </location>
</feature>
<sequence length="721" mass="76718">MSGRGRGEYYKQKYGGGGRGGGRGGGGGGRGGGRGGGGGYQEDSASVQGGGNKGPPRSADDLRALLRRIDGAAYPAYRDMEHAPFDFGGRVPFRLSVDRAQSDPFAPPTRMHVVVAGDVAKFPPESYSTPTRAVVLADYLSRMFVRAAKAAGDDQRVESGGWQGKKGGEITMEAPGQHVLARTNVIIDVGGGGGVEARFTVALPARGRSIEGLWCSKILLERLPDLVARSLLFSSLDAAHLRAHILSVEDQEVLRSLLPSAGLVGFIRNGALLPRKSGHVDQPMDAATALPFQSPPTLEREVTLPNAGKMKGMGIPKGITLIVGGGFHGKSTLLQALELGIHNHIPGDGREFVCVDPSAVKVRAEDGRAVTEVNITPFIDNLPFGKRTDSFCTADASGSTSQAASIIEALEVGAQVLLMDEDTCATNFMIRDLRMQLLVSKDKEPITPFLAKVQALYTQHGVSSLLVIGGAGDYFEVADTVIMMDNYTPLDKPTKETSTSLLYRCRPIPFLPSLLSLSLSLVSPRSRPPALESLTPLSPPFASQSSVALNLIAPSLWLPPRTQTVAAKAIADQYSSSAGTSFFAPHFGTLSRRLPVPASLRTEGKVVARGKDKLQYGEEDVDLSGVEQLVEIGQTRAIGFAFQAMARLDPRLSLREGVSAIERCMEDGLDALVGGGEGRHEHGRAQAVGNLARPRRFEIAAALNRFRSLQARSEILPSSEA</sequence>
<dbReference type="SUPFAM" id="SSF52540">
    <property type="entry name" value="P-loop containing nucleoside triphosphate hydrolases"/>
    <property type="match status" value="1"/>
</dbReference>
<evidence type="ECO:0000259" key="3">
    <source>
        <dbReference type="Pfam" id="PF20446"/>
    </source>
</evidence>
<keyword evidence="6" id="KW-1185">Reference proteome</keyword>
<dbReference type="InterPro" id="IPR027417">
    <property type="entry name" value="P-loop_NTPase"/>
</dbReference>
<dbReference type="InterPro" id="IPR049069">
    <property type="entry name" value="MRB1590-like_C"/>
</dbReference>
<feature type="compositionally biased region" description="Gly residues" evidence="1">
    <location>
        <begin position="14"/>
        <end position="40"/>
    </location>
</feature>
<comment type="caution">
    <text evidence="5">The sequence shown here is derived from an EMBL/GenBank/DDBJ whole genome shotgun (WGS) entry which is preliminary data.</text>
</comment>
<name>A0A4D9CW80_9STRA</name>
<evidence type="ECO:0000259" key="2">
    <source>
        <dbReference type="Pfam" id="PF09818"/>
    </source>
</evidence>
<evidence type="ECO:0000313" key="5">
    <source>
        <dbReference type="EMBL" id="TFJ80858.1"/>
    </source>
</evidence>
<proteinExistence type="predicted"/>
<dbReference type="InterPro" id="IPR046834">
    <property type="entry name" value="ABC_ATPase_C"/>
</dbReference>
<gene>
    <name evidence="5" type="ORF">NSK_007813</name>
</gene>
<dbReference type="EMBL" id="SDOX01000153">
    <property type="protein sequence ID" value="TFJ80858.1"/>
    <property type="molecule type" value="Genomic_DNA"/>
</dbReference>
<dbReference type="OrthoDB" id="189459at2759"/>
<protein>
    <recommendedName>
        <fullName evidence="7">ABC transporter domain-containing protein</fullName>
    </recommendedName>
</protein>
<evidence type="ECO:0000256" key="1">
    <source>
        <dbReference type="SAM" id="MobiDB-lite"/>
    </source>
</evidence>
<dbReference type="InterPro" id="IPR046833">
    <property type="entry name" value="ABC_N"/>
</dbReference>
<evidence type="ECO:0000313" key="6">
    <source>
        <dbReference type="Proteomes" id="UP000355283"/>
    </source>
</evidence>
<accession>A0A4D9CW80</accession>
<dbReference type="PANTHER" id="PTHR38149:SF1">
    <property type="entry name" value="ATPASE"/>
    <property type="match status" value="1"/>
</dbReference>
<dbReference type="AlphaFoldDB" id="A0A4D9CW80"/>
<feature type="domain" description="ATPase of the ABC class C-terminal" evidence="2">
    <location>
        <begin position="239"/>
        <end position="495"/>
    </location>
</feature>
<evidence type="ECO:0008006" key="7">
    <source>
        <dbReference type="Google" id="ProtNLM"/>
    </source>
</evidence>
<feature type="region of interest" description="Disordered" evidence="1">
    <location>
        <begin position="1"/>
        <end position="59"/>
    </location>
</feature>
<organism evidence="5 6">
    <name type="scientific">Nannochloropsis salina CCMP1776</name>
    <dbReference type="NCBI Taxonomy" id="1027361"/>
    <lineage>
        <taxon>Eukaryota</taxon>
        <taxon>Sar</taxon>
        <taxon>Stramenopiles</taxon>
        <taxon>Ochrophyta</taxon>
        <taxon>Eustigmatophyceae</taxon>
        <taxon>Eustigmatales</taxon>
        <taxon>Monodopsidaceae</taxon>
        <taxon>Microchloropsis</taxon>
        <taxon>Microchloropsis salina</taxon>
    </lineage>
</organism>
<feature type="compositionally biased region" description="Basic and acidic residues" evidence="1">
    <location>
        <begin position="1"/>
        <end position="11"/>
    </location>
</feature>
<reference evidence="5 6" key="1">
    <citation type="submission" date="2019-01" db="EMBL/GenBank/DDBJ databases">
        <title>Nuclear Genome Assembly of the Microalgal Biofuel strain Nannochloropsis salina CCMP1776.</title>
        <authorList>
            <person name="Hovde B."/>
        </authorList>
    </citation>
    <scope>NUCLEOTIDE SEQUENCE [LARGE SCALE GENOMIC DNA]</scope>
    <source>
        <strain evidence="5 6">CCMP1776</strain>
    </source>
</reference>
<dbReference type="PANTHER" id="PTHR38149">
    <property type="entry name" value="ATPASE"/>
    <property type="match status" value="1"/>
</dbReference>
<dbReference type="Pfam" id="PF21117">
    <property type="entry name" value="MRB1590_C"/>
    <property type="match status" value="1"/>
</dbReference>
<feature type="domain" description="ATPase of the ABC class N-terminal" evidence="3">
    <location>
        <begin position="60"/>
        <end position="232"/>
    </location>
</feature>
<dbReference type="InterPro" id="IPR019195">
    <property type="entry name" value="ABC_ATPase_put"/>
</dbReference>
<dbReference type="Proteomes" id="UP000355283">
    <property type="component" value="Unassembled WGS sequence"/>
</dbReference>
<dbReference type="Pfam" id="PF20446">
    <property type="entry name" value="ABC_N"/>
    <property type="match status" value="1"/>
</dbReference>
<evidence type="ECO:0000259" key="4">
    <source>
        <dbReference type="Pfam" id="PF21117"/>
    </source>
</evidence>
<dbReference type="Pfam" id="PF09818">
    <property type="entry name" value="ABC_ATPase"/>
    <property type="match status" value="1"/>
</dbReference>